<name>A0A170PH69_9CHLR</name>
<dbReference type="Proteomes" id="UP000215027">
    <property type="component" value="Chromosome I"/>
</dbReference>
<gene>
    <name evidence="1" type="ORF">CFX0092_A2265</name>
</gene>
<dbReference type="AlphaFoldDB" id="A0A170PH69"/>
<protein>
    <submittedName>
        <fullName evidence="1">Uncharacterized protein</fullName>
    </submittedName>
</protein>
<evidence type="ECO:0000313" key="2">
    <source>
        <dbReference type="Proteomes" id="UP000215027"/>
    </source>
</evidence>
<proteinExistence type="predicted"/>
<evidence type="ECO:0000313" key="1">
    <source>
        <dbReference type="EMBL" id="CUS04143.2"/>
    </source>
</evidence>
<dbReference type="RefSeq" id="WP_157913075.1">
    <property type="nucleotide sequence ID" value="NZ_LN890655.1"/>
</dbReference>
<accession>A0A170PH69</accession>
<sequence length="47" mass="4963">MGDILVSSSVPGYAMVNNEPRPGTVIGQALEGFDGDAGLIKAMIRKW</sequence>
<organism evidence="1 2">
    <name type="scientific">Candidatus Promineifilum breve</name>
    <dbReference type="NCBI Taxonomy" id="1806508"/>
    <lineage>
        <taxon>Bacteria</taxon>
        <taxon>Bacillati</taxon>
        <taxon>Chloroflexota</taxon>
        <taxon>Ardenticatenia</taxon>
        <taxon>Candidatus Promineifilales</taxon>
        <taxon>Candidatus Promineifilaceae</taxon>
        <taxon>Candidatus Promineifilum</taxon>
    </lineage>
</organism>
<reference evidence="1" key="1">
    <citation type="submission" date="2016-01" db="EMBL/GenBank/DDBJ databases">
        <authorList>
            <person name="Mcilroy J.S."/>
            <person name="Karst M S."/>
            <person name="Albertsen M."/>
        </authorList>
    </citation>
    <scope>NUCLEOTIDE SEQUENCE</scope>
    <source>
        <strain evidence="1">Cfx-K</strain>
    </source>
</reference>
<dbReference type="OrthoDB" id="9765957at2"/>
<dbReference type="EMBL" id="LN890655">
    <property type="protein sequence ID" value="CUS04143.2"/>
    <property type="molecule type" value="Genomic_DNA"/>
</dbReference>
<dbReference type="KEGG" id="pbf:CFX0092_A2265"/>
<keyword evidence="2" id="KW-1185">Reference proteome</keyword>